<organism evidence="2 3">
    <name type="scientific">Hallella mizrahii</name>
    <dbReference type="NCBI Taxonomy" id="2606637"/>
    <lineage>
        <taxon>Bacteria</taxon>
        <taxon>Pseudomonadati</taxon>
        <taxon>Bacteroidota</taxon>
        <taxon>Bacteroidia</taxon>
        <taxon>Bacteroidales</taxon>
        <taxon>Prevotellaceae</taxon>
        <taxon>Hallella</taxon>
    </lineage>
</organism>
<feature type="domain" description="WYL" evidence="1">
    <location>
        <begin position="116"/>
        <end position="185"/>
    </location>
</feature>
<dbReference type="Pfam" id="PF13280">
    <property type="entry name" value="WYL"/>
    <property type="match status" value="1"/>
</dbReference>
<dbReference type="PANTHER" id="PTHR34580:SF9">
    <property type="entry name" value="SLL5097 PROTEIN"/>
    <property type="match status" value="1"/>
</dbReference>
<evidence type="ECO:0000259" key="1">
    <source>
        <dbReference type="Pfam" id="PF13280"/>
    </source>
</evidence>
<dbReference type="EMBL" id="VUNG01000032">
    <property type="protein sequence ID" value="MST85234.1"/>
    <property type="molecule type" value="Genomic_DNA"/>
</dbReference>
<evidence type="ECO:0000313" key="2">
    <source>
        <dbReference type="EMBL" id="MST85234.1"/>
    </source>
</evidence>
<dbReference type="Proteomes" id="UP000438914">
    <property type="component" value="Unassembled WGS sequence"/>
</dbReference>
<sequence>MTNRTKFYCWLIGKLEHQKMTIQEICDEWADAASNVEGKELSERTFHRYREEINTMFGLEIECDKSDGYRYFIRRDRYAAMEITDWMLSALRIASLGDMLKYHNKVMLDDAPENTELLDDILNAIDKHYSLSFSYTTAYGEEQNIDLVPCFVRMFHQRWYVIGNKIEEGKEYNPRVLPFDRINNMAVRCKRHNLPAAIRKKLSPDNFYGDCFGIMHMDNVPAQDIVIRAFYPENNYIDEVKLHDSQEKIEDYGEYTDYRLHLRPSRDFLQELLWHERKITVISPDSLRQEMIEILKNMTESYETGKNTCEE</sequence>
<accession>A0A7K0KHA0</accession>
<gene>
    <name evidence="2" type="ORF">FYJ73_11260</name>
</gene>
<keyword evidence="3" id="KW-1185">Reference proteome</keyword>
<dbReference type="PROSITE" id="PS52050">
    <property type="entry name" value="WYL"/>
    <property type="match status" value="1"/>
</dbReference>
<proteinExistence type="predicted"/>
<evidence type="ECO:0000313" key="3">
    <source>
        <dbReference type="Proteomes" id="UP000438914"/>
    </source>
</evidence>
<protein>
    <submittedName>
        <fullName evidence="2">WYL domain-containing protein</fullName>
    </submittedName>
</protein>
<dbReference type="RefSeq" id="WP_154534821.1">
    <property type="nucleotide sequence ID" value="NZ_VUNG01000032.1"/>
</dbReference>
<comment type="caution">
    <text evidence="2">The sequence shown here is derived from an EMBL/GenBank/DDBJ whole genome shotgun (WGS) entry which is preliminary data.</text>
</comment>
<dbReference type="PANTHER" id="PTHR34580">
    <property type="match status" value="1"/>
</dbReference>
<dbReference type="InterPro" id="IPR026881">
    <property type="entry name" value="WYL_dom"/>
</dbReference>
<dbReference type="InterPro" id="IPR051534">
    <property type="entry name" value="CBASS_pafABC_assoc_protein"/>
</dbReference>
<reference evidence="2 3" key="1">
    <citation type="submission" date="2019-08" db="EMBL/GenBank/DDBJ databases">
        <title>In-depth cultivation of the pig gut microbiome towards novel bacterial diversity and tailored functional studies.</title>
        <authorList>
            <person name="Wylensek D."/>
            <person name="Hitch T.C.A."/>
            <person name="Clavel T."/>
        </authorList>
    </citation>
    <scope>NUCLEOTIDE SEQUENCE [LARGE SCALE GENOMIC DNA]</scope>
    <source>
        <strain evidence="2 3">LKV-178-WT-2A</strain>
    </source>
</reference>
<dbReference type="AlphaFoldDB" id="A0A7K0KHA0"/>
<name>A0A7K0KHA0_9BACT</name>